<protein>
    <submittedName>
        <fullName evidence="2">Uncharacterized protein</fullName>
    </submittedName>
</protein>
<evidence type="ECO:0000313" key="3">
    <source>
        <dbReference type="Proteomes" id="UP000682877"/>
    </source>
</evidence>
<dbReference type="AlphaFoldDB" id="A0A8S2B0E5"/>
<feature type="compositionally biased region" description="Basic and acidic residues" evidence="1">
    <location>
        <begin position="136"/>
        <end position="149"/>
    </location>
</feature>
<feature type="compositionally biased region" description="Polar residues" evidence="1">
    <location>
        <begin position="120"/>
        <end position="135"/>
    </location>
</feature>
<dbReference type="EMBL" id="LR999458">
    <property type="protein sequence ID" value="CAE6218873.1"/>
    <property type="molecule type" value="Genomic_DNA"/>
</dbReference>
<keyword evidence="3" id="KW-1185">Reference proteome</keyword>
<dbReference type="Proteomes" id="UP000682877">
    <property type="component" value="Chromosome 8"/>
</dbReference>
<accession>A0A8S2B0E5</accession>
<organism evidence="2 3">
    <name type="scientific">Arabidopsis arenosa</name>
    <name type="common">Sand rock-cress</name>
    <name type="synonym">Cardaminopsis arenosa</name>
    <dbReference type="NCBI Taxonomy" id="38785"/>
    <lineage>
        <taxon>Eukaryota</taxon>
        <taxon>Viridiplantae</taxon>
        <taxon>Streptophyta</taxon>
        <taxon>Embryophyta</taxon>
        <taxon>Tracheophyta</taxon>
        <taxon>Spermatophyta</taxon>
        <taxon>Magnoliopsida</taxon>
        <taxon>eudicotyledons</taxon>
        <taxon>Gunneridae</taxon>
        <taxon>Pentapetalae</taxon>
        <taxon>rosids</taxon>
        <taxon>malvids</taxon>
        <taxon>Brassicales</taxon>
        <taxon>Brassicaceae</taxon>
        <taxon>Camelineae</taxon>
        <taxon>Arabidopsis</taxon>
    </lineage>
</organism>
<feature type="region of interest" description="Disordered" evidence="1">
    <location>
        <begin position="120"/>
        <end position="149"/>
    </location>
</feature>
<reference evidence="2" key="1">
    <citation type="submission" date="2021-01" db="EMBL/GenBank/DDBJ databases">
        <authorList>
            <person name="Bezrukov I."/>
        </authorList>
    </citation>
    <scope>NUCLEOTIDE SEQUENCE</scope>
</reference>
<proteinExistence type="predicted"/>
<gene>
    <name evidence="2" type="ORF">AARE701A_LOCUS20496</name>
</gene>
<evidence type="ECO:0000256" key="1">
    <source>
        <dbReference type="SAM" id="MobiDB-lite"/>
    </source>
</evidence>
<sequence length="349" mass="38927">MFEKLLEDQRQICNEASKVWIPLDKRGENNCNAVSVHESETAQIEAMFRTLLEGQQQLTTDITNKIDAVSSDLNGKIEAVYNHVKKLEARISQVAASVQNHAVCRSTPTICVDRQHSGNQAVNRTQPSVQPSTIEKSVDRHTPISVDRNDPRAQLPYVVIPPSVKSDIYAPKVPYPRPKRSKQEIEDEKCEAMLDKIKTEISTSDDEDTSSTMKRLVKRMVLNGLTPEEGALLTRDTSAVFSAKAPKKTKEKKEKVIVSKQSSAVIQKKLPKKLPDPGRFVLDCSISTQRFSHSLCDLGSVTYDDITAGYVDMLSSSDQASRPEDSSELCCRERSDTEISETLRQGIHV</sequence>
<name>A0A8S2B0E5_ARAAE</name>
<evidence type="ECO:0000313" key="2">
    <source>
        <dbReference type="EMBL" id="CAE6218873.1"/>
    </source>
</evidence>